<evidence type="ECO:0000256" key="4">
    <source>
        <dbReference type="ARBA" id="ARBA00022840"/>
    </source>
</evidence>
<dbReference type="CDD" id="cd01374">
    <property type="entry name" value="KISc_CENP_E"/>
    <property type="match status" value="1"/>
</dbReference>
<dbReference type="GO" id="GO:0005524">
    <property type="term" value="F:ATP binding"/>
    <property type="evidence" value="ECO:0007669"/>
    <property type="project" value="UniProtKB-UniRule"/>
</dbReference>
<dbReference type="InterPro" id="IPR001752">
    <property type="entry name" value="Kinesin_motor_dom"/>
</dbReference>
<dbReference type="InterPro" id="IPR036961">
    <property type="entry name" value="Kinesin_motor_dom_sf"/>
</dbReference>
<sequence>MQSSRFEEGNTLSHSDQRFASILVDLEPLFKEKTRNSISVVKESKCTKQAWRMGSIGKEELLKMAKMQMASAREEKILVLVRLRPLSDKEILANEVSDWECINDTTILYRNTLREGSTFPSACTFDRVFRGDDTTREVYEAGAKEVALSVVSGMNSSIFAYGQTSSGKTYTMMGITEYTVADIFDYMHRHEERAFVLKFSAIEIYNEAIRDLLSTDDTPLRLLDDPEKGTVVEKATEETLKDWDHLKDLLSVCEAQRRIGETSLNEKSSRSHQILRLTIESSAREFLGKENSTTLSATVNFVDLAGSERASQALSTGTRLKEGCHINRSLLTLGTVIRKLSKGRQGHINYRDSKLTRLLQPALGGNARTAIICTLSPARSHVEQSRNTLLFACCAKEVTTKAQVNVVMSDKALVKHLQKEVARLESELRSPTPASSTCDYVSLLRKRDLQIQKMEKEIKELTKQRDLAQSRVEDLLRMVGNDQKSRKENGINHHHNRQSQDAWEDECSASESSGMGGRHYLNGGVGKFNSASYDDGETGSNDDEEPYLHDNTDNHGLSDDTSPMSIGKKIVRYNSSQSLEDAAEDADDYCKEVQCIEMEETRSRSNFEHHSVSNGENEGTLSLSAFRDGAIGQGISTPANGDREGSDVQNGFTYDVLERRLHHVQRTIDTLVSPYPDESLRQAVADLSTSRNPNLTRSMSCRENFMSCSSPGFDKAEQIESTPPNGFEKKFTGRPAGSRRKIPPLDFGTSGSMLSRNDSQSSLGSACTDDFRAQSIRTSADEDIPSIHTFVAGLKEMAQEEYKKQLVDAQVQETDATTDKYEKSSKDTGSDPMHEPLQTPSNWPLEFERQQRAILELWQTCNVSLVHRTYFFLLFQGDPTDSIYMEVELRRLSFLKETFSQGNQGVGGGRTLTLASSIKALHRERGMLSKMMNKRFSEEERNILYKKWGIGLISKRRRLQLANRIWNSTKDINHVMESAAVVAKLVRFVEQGRALKEMFGLSFTPPASSTKRRTHDPLIRWIKQNHTLLHAYTTNTFLQAEIRASSFIKPSSYFRDRLFQSPCPMDEEEAGESMWRVKHWGTAAVHATILRIALAIVAILMLLFAIFSGFKLAKNSSRYVGDAGRAFCLGTLTMLFACLFLILGIPIIADLFLNLSEQLQEEAGSNKGNRADCIKNLV</sequence>
<dbReference type="AlphaFoldDB" id="A0A5N5N417"/>
<protein>
    <recommendedName>
        <fullName evidence="11">Kinesin motor domain-containing protein</fullName>
    </recommendedName>
</protein>
<evidence type="ECO:0000256" key="6">
    <source>
        <dbReference type="ARBA" id="ARBA00023175"/>
    </source>
</evidence>
<feature type="compositionally biased region" description="Acidic residues" evidence="9">
    <location>
        <begin position="534"/>
        <end position="545"/>
    </location>
</feature>
<feature type="region of interest" description="Disordered" evidence="9">
    <location>
        <begin position="482"/>
        <end position="563"/>
    </location>
</feature>
<keyword evidence="10" id="KW-0812">Transmembrane</keyword>
<evidence type="ECO:0000256" key="9">
    <source>
        <dbReference type="SAM" id="MobiDB-lite"/>
    </source>
</evidence>
<dbReference type="FunFam" id="3.40.850.10:FF:000016">
    <property type="entry name" value="Kinesin-like protein"/>
    <property type="match status" value="1"/>
</dbReference>
<evidence type="ECO:0000259" key="11">
    <source>
        <dbReference type="PROSITE" id="PS50067"/>
    </source>
</evidence>
<dbReference type="InterPro" id="IPR021881">
    <property type="entry name" value="NACK_C"/>
</dbReference>
<dbReference type="SUPFAM" id="SSF52540">
    <property type="entry name" value="P-loop containing nucleoside triphosphate hydrolases"/>
    <property type="match status" value="1"/>
</dbReference>
<feature type="transmembrane region" description="Helical" evidence="10">
    <location>
        <begin position="1092"/>
        <end position="1113"/>
    </location>
</feature>
<feature type="binding site" evidence="7">
    <location>
        <begin position="162"/>
        <end position="169"/>
    </location>
    <ligand>
        <name>ATP</name>
        <dbReference type="ChEBI" id="CHEBI:30616"/>
    </ligand>
</feature>
<evidence type="ECO:0000256" key="3">
    <source>
        <dbReference type="ARBA" id="ARBA00022741"/>
    </source>
</evidence>
<gene>
    <name evidence="12" type="ORF">DKX38_006340</name>
</gene>
<evidence type="ECO:0000256" key="8">
    <source>
        <dbReference type="SAM" id="Coils"/>
    </source>
</evidence>
<dbReference type="InterPro" id="IPR019821">
    <property type="entry name" value="Kinesin_motor_CS"/>
</dbReference>
<evidence type="ECO:0000313" key="12">
    <source>
        <dbReference type="EMBL" id="KAB5561383.1"/>
    </source>
</evidence>
<dbReference type="PANTHER" id="PTHR47968:SF18">
    <property type="entry name" value="KINESIN-LIKE PROTEIN KIN-7F"/>
    <property type="match status" value="1"/>
</dbReference>
<feature type="compositionally biased region" description="Polar residues" evidence="9">
    <location>
        <begin position="749"/>
        <end position="765"/>
    </location>
</feature>
<keyword evidence="10" id="KW-0472">Membrane</keyword>
<evidence type="ECO:0000256" key="7">
    <source>
        <dbReference type="PROSITE-ProRule" id="PRU00283"/>
    </source>
</evidence>
<reference evidence="13" key="1">
    <citation type="journal article" date="2019" name="Gigascience">
        <title>De novo genome assembly of the endangered Acer yangbiense, a plant species with extremely small populations endemic to Yunnan Province, China.</title>
        <authorList>
            <person name="Yang J."/>
            <person name="Wariss H.M."/>
            <person name="Tao L."/>
            <person name="Zhang R."/>
            <person name="Yun Q."/>
            <person name="Hollingsworth P."/>
            <person name="Dao Z."/>
            <person name="Luo G."/>
            <person name="Guo H."/>
            <person name="Ma Y."/>
            <person name="Sun W."/>
        </authorList>
    </citation>
    <scope>NUCLEOTIDE SEQUENCE [LARGE SCALE GENOMIC DNA]</scope>
    <source>
        <strain evidence="13">cv. br00</strain>
    </source>
</reference>
<feature type="compositionally biased region" description="Basic and acidic residues" evidence="9">
    <location>
        <begin position="817"/>
        <end position="834"/>
    </location>
</feature>
<feature type="transmembrane region" description="Helical" evidence="10">
    <location>
        <begin position="1125"/>
        <end position="1149"/>
    </location>
</feature>
<dbReference type="GO" id="GO:0005874">
    <property type="term" value="C:microtubule"/>
    <property type="evidence" value="ECO:0007669"/>
    <property type="project" value="UniProtKB-KW"/>
</dbReference>
<keyword evidence="13" id="KW-1185">Reference proteome</keyword>
<dbReference type="PROSITE" id="PS50067">
    <property type="entry name" value="KINESIN_MOTOR_2"/>
    <property type="match status" value="1"/>
</dbReference>
<dbReference type="Proteomes" id="UP000326939">
    <property type="component" value="Chromosome 4"/>
</dbReference>
<dbReference type="GO" id="GO:0003777">
    <property type="term" value="F:microtubule motor activity"/>
    <property type="evidence" value="ECO:0007669"/>
    <property type="project" value="InterPro"/>
</dbReference>
<dbReference type="EMBL" id="VDCV01000004">
    <property type="protein sequence ID" value="KAB5561383.1"/>
    <property type="molecule type" value="Genomic_DNA"/>
</dbReference>
<accession>A0A5N5N417</accession>
<feature type="domain" description="Kinesin motor" evidence="11">
    <location>
        <begin position="76"/>
        <end position="398"/>
    </location>
</feature>
<feature type="region of interest" description="Disordered" evidence="9">
    <location>
        <begin position="809"/>
        <end position="841"/>
    </location>
</feature>
<dbReference type="GO" id="GO:0007018">
    <property type="term" value="P:microtubule-based movement"/>
    <property type="evidence" value="ECO:0007669"/>
    <property type="project" value="InterPro"/>
</dbReference>
<keyword evidence="6 7" id="KW-0505">Motor protein</keyword>
<dbReference type="PANTHER" id="PTHR47968">
    <property type="entry name" value="CENTROMERE PROTEIN E"/>
    <property type="match status" value="1"/>
</dbReference>
<dbReference type="InterPro" id="IPR027640">
    <property type="entry name" value="Kinesin-like_fam"/>
</dbReference>
<dbReference type="Pfam" id="PF00225">
    <property type="entry name" value="Kinesin"/>
    <property type="match status" value="1"/>
</dbReference>
<proteinExistence type="inferred from homology"/>
<dbReference type="Gene3D" id="3.40.850.10">
    <property type="entry name" value="Kinesin motor domain"/>
    <property type="match status" value="1"/>
</dbReference>
<feature type="region of interest" description="Disordered" evidence="9">
    <location>
        <begin position="715"/>
        <end position="766"/>
    </location>
</feature>
<evidence type="ECO:0000256" key="1">
    <source>
        <dbReference type="ARBA" id="ARBA00007310"/>
    </source>
</evidence>
<feature type="coiled-coil region" evidence="8">
    <location>
        <begin position="407"/>
        <end position="478"/>
    </location>
</feature>
<name>A0A5N5N417_9ROSI</name>
<dbReference type="PRINTS" id="PR00380">
    <property type="entry name" value="KINESINHEAVY"/>
</dbReference>
<dbReference type="PROSITE" id="PS00411">
    <property type="entry name" value="KINESIN_MOTOR_1"/>
    <property type="match status" value="1"/>
</dbReference>
<evidence type="ECO:0000256" key="2">
    <source>
        <dbReference type="ARBA" id="ARBA00022701"/>
    </source>
</evidence>
<evidence type="ECO:0000256" key="5">
    <source>
        <dbReference type="ARBA" id="ARBA00023054"/>
    </source>
</evidence>
<feature type="compositionally biased region" description="Basic and acidic residues" evidence="9">
    <location>
        <begin position="546"/>
        <end position="558"/>
    </location>
</feature>
<comment type="similarity">
    <text evidence="1">Belongs to the TRAFAC class myosin-kinesin ATPase superfamily. Kinesin family. KIN-7 subfamily.</text>
</comment>
<keyword evidence="3 7" id="KW-0547">Nucleotide-binding</keyword>
<dbReference type="SMART" id="SM00129">
    <property type="entry name" value="KISc"/>
    <property type="match status" value="1"/>
</dbReference>
<dbReference type="InterPro" id="IPR027417">
    <property type="entry name" value="P-loop_NTPase"/>
</dbReference>
<comment type="caution">
    <text evidence="12">The sequence shown here is derived from an EMBL/GenBank/DDBJ whole genome shotgun (WGS) entry which is preliminary data.</text>
</comment>
<keyword evidence="5 8" id="KW-0175">Coiled coil</keyword>
<keyword evidence="10" id="KW-1133">Transmembrane helix</keyword>
<evidence type="ECO:0000313" key="13">
    <source>
        <dbReference type="Proteomes" id="UP000326939"/>
    </source>
</evidence>
<dbReference type="GO" id="GO:0008017">
    <property type="term" value="F:microtubule binding"/>
    <property type="evidence" value="ECO:0007669"/>
    <property type="project" value="InterPro"/>
</dbReference>
<keyword evidence="2" id="KW-0493">Microtubule</keyword>
<keyword evidence="4 7" id="KW-0067">ATP-binding</keyword>
<evidence type="ECO:0000256" key="10">
    <source>
        <dbReference type="SAM" id="Phobius"/>
    </source>
</evidence>
<organism evidence="12 13">
    <name type="scientific">Salix brachista</name>
    <dbReference type="NCBI Taxonomy" id="2182728"/>
    <lineage>
        <taxon>Eukaryota</taxon>
        <taxon>Viridiplantae</taxon>
        <taxon>Streptophyta</taxon>
        <taxon>Embryophyta</taxon>
        <taxon>Tracheophyta</taxon>
        <taxon>Spermatophyta</taxon>
        <taxon>Magnoliopsida</taxon>
        <taxon>eudicotyledons</taxon>
        <taxon>Gunneridae</taxon>
        <taxon>Pentapetalae</taxon>
        <taxon>rosids</taxon>
        <taxon>fabids</taxon>
        <taxon>Malpighiales</taxon>
        <taxon>Salicaceae</taxon>
        <taxon>Saliceae</taxon>
        <taxon>Salix</taxon>
    </lineage>
</organism>
<dbReference type="Pfam" id="PF11995">
    <property type="entry name" value="DUF3490"/>
    <property type="match status" value="1"/>
</dbReference>